<gene>
    <name evidence="2" type="ORF">KIW84_035381</name>
</gene>
<organism evidence="2 3">
    <name type="scientific">Pisum sativum</name>
    <name type="common">Garden pea</name>
    <name type="synonym">Lathyrus oleraceus</name>
    <dbReference type="NCBI Taxonomy" id="3888"/>
    <lineage>
        <taxon>Eukaryota</taxon>
        <taxon>Viridiplantae</taxon>
        <taxon>Streptophyta</taxon>
        <taxon>Embryophyta</taxon>
        <taxon>Tracheophyta</taxon>
        <taxon>Spermatophyta</taxon>
        <taxon>Magnoliopsida</taxon>
        <taxon>eudicotyledons</taxon>
        <taxon>Gunneridae</taxon>
        <taxon>Pentapetalae</taxon>
        <taxon>rosids</taxon>
        <taxon>fabids</taxon>
        <taxon>Fabales</taxon>
        <taxon>Fabaceae</taxon>
        <taxon>Papilionoideae</taxon>
        <taxon>50 kb inversion clade</taxon>
        <taxon>NPAAA clade</taxon>
        <taxon>Hologalegina</taxon>
        <taxon>IRL clade</taxon>
        <taxon>Fabeae</taxon>
        <taxon>Lathyrus</taxon>
    </lineage>
</organism>
<evidence type="ECO:0000313" key="3">
    <source>
        <dbReference type="Proteomes" id="UP001058974"/>
    </source>
</evidence>
<dbReference type="EMBL" id="JAMSHJ010000003">
    <property type="protein sequence ID" value="KAI5431197.1"/>
    <property type="molecule type" value="Genomic_DNA"/>
</dbReference>
<reference evidence="2 3" key="1">
    <citation type="journal article" date="2022" name="Nat. Genet.">
        <title>Improved pea reference genome and pan-genome highlight genomic features and evolutionary characteristics.</title>
        <authorList>
            <person name="Yang T."/>
            <person name="Liu R."/>
            <person name="Luo Y."/>
            <person name="Hu S."/>
            <person name="Wang D."/>
            <person name="Wang C."/>
            <person name="Pandey M.K."/>
            <person name="Ge S."/>
            <person name="Xu Q."/>
            <person name="Li N."/>
            <person name="Li G."/>
            <person name="Huang Y."/>
            <person name="Saxena R.K."/>
            <person name="Ji Y."/>
            <person name="Li M."/>
            <person name="Yan X."/>
            <person name="He Y."/>
            <person name="Liu Y."/>
            <person name="Wang X."/>
            <person name="Xiang C."/>
            <person name="Varshney R.K."/>
            <person name="Ding H."/>
            <person name="Gao S."/>
            <person name="Zong X."/>
        </authorList>
    </citation>
    <scope>NUCLEOTIDE SEQUENCE [LARGE SCALE GENOMIC DNA]</scope>
    <source>
        <strain evidence="2 3">cv. Zhongwan 6</strain>
    </source>
</reference>
<feature type="region of interest" description="Disordered" evidence="1">
    <location>
        <begin position="15"/>
        <end position="44"/>
    </location>
</feature>
<protein>
    <submittedName>
        <fullName evidence="2">Uncharacterized protein</fullName>
    </submittedName>
</protein>
<dbReference type="AlphaFoldDB" id="A0A9D5B0N5"/>
<sequence>MMSPFLESLKLNPLTSTLTPTSSKVSNASALTSGATNKTSNPLPNLLSSLVAKGLLFAETGTPAEVPSEAITRLEDHCDNFSASSSMPAVVWFCSWPGSFDQR</sequence>
<evidence type="ECO:0000256" key="1">
    <source>
        <dbReference type="SAM" id="MobiDB-lite"/>
    </source>
</evidence>
<proteinExistence type="predicted"/>
<dbReference type="Gramene" id="Psat03G0538100-T1">
    <property type="protein sequence ID" value="KAI5431197.1"/>
    <property type="gene ID" value="KIW84_035381"/>
</dbReference>
<keyword evidence="3" id="KW-1185">Reference proteome</keyword>
<feature type="compositionally biased region" description="Low complexity" evidence="1">
    <location>
        <begin position="15"/>
        <end position="24"/>
    </location>
</feature>
<comment type="caution">
    <text evidence="2">The sequence shown here is derived from an EMBL/GenBank/DDBJ whole genome shotgun (WGS) entry which is preliminary data.</text>
</comment>
<accession>A0A9D5B0N5</accession>
<feature type="compositionally biased region" description="Polar residues" evidence="1">
    <location>
        <begin position="25"/>
        <end position="39"/>
    </location>
</feature>
<name>A0A9D5B0N5_PEA</name>
<dbReference type="Proteomes" id="UP001058974">
    <property type="component" value="Chromosome 3"/>
</dbReference>
<evidence type="ECO:0000313" key="2">
    <source>
        <dbReference type="EMBL" id="KAI5431197.1"/>
    </source>
</evidence>